<dbReference type="Gene3D" id="2.40.70.10">
    <property type="entry name" value="Acid Proteases"/>
    <property type="match status" value="1"/>
</dbReference>
<dbReference type="InterPro" id="IPR056924">
    <property type="entry name" value="SH3_Tf2-1"/>
</dbReference>
<accession>A0A6V7NX29</accession>
<feature type="region of interest" description="Disordered" evidence="2">
    <location>
        <begin position="572"/>
        <end position="597"/>
    </location>
</feature>
<reference evidence="4" key="1">
    <citation type="submission" date="2020-07" db="EMBL/GenBank/DDBJ databases">
        <authorList>
            <person name="Lin J."/>
        </authorList>
    </citation>
    <scope>NUCLEOTIDE SEQUENCE</scope>
</reference>
<protein>
    <recommendedName>
        <fullName evidence="3">Chromo domain-containing protein</fullName>
    </recommendedName>
</protein>
<dbReference type="PANTHER" id="PTHR12917">
    <property type="entry name" value="ASPARTYL PROTEASE DDI-RELATED"/>
    <property type="match status" value="1"/>
</dbReference>
<evidence type="ECO:0000256" key="1">
    <source>
        <dbReference type="SAM" id="Coils"/>
    </source>
</evidence>
<dbReference type="PANTHER" id="PTHR12917:SF18">
    <property type="entry name" value="DNA DAMAGE-INDUCIBLE PROTEIN 1-LIKE"/>
    <property type="match status" value="1"/>
</dbReference>
<dbReference type="EMBL" id="LR862142">
    <property type="protein sequence ID" value="CAD1822904.1"/>
    <property type="molecule type" value="Genomic_DNA"/>
</dbReference>
<evidence type="ECO:0000259" key="3">
    <source>
        <dbReference type="PROSITE" id="PS50013"/>
    </source>
</evidence>
<evidence type="ECO:0000313" key="4">
    <source>
        <dbReference type="EMBL" id="CAD1822904.1"/>
    </source>
</evidence>
<feature type="domain" description="Chromo" evidence="3">
    <location>
        <begin position="535"/>
        <end position="597"/>
    </location>
</feature>
<dbReference type="PROSITE" id="PS00141">
    <property type="entry name" value="ASP_PROTEASE"/>
    <property type="match status" value="1"/>
</dbReference>
<feature type="coiled-coil region" evidence="1">
    <location>
        <begin position="37"/>
        <end position="88"/>
    </location>
</feature>
<proteinExistence type="predicted"/>
<dbReference type="SUPFAM" id="SSF54160">
    <property type="entry name" value="Chromo domain-like"/>
    <property type="match status" value="1"/>
</dbReference>
<keyword evidence="1" id="KW-0175">Coiled coil</keyword>
<dbReference type="InterPro" id="IPR023780">
    <property type="entry name" value="Chromo_domain"/>
</dbReference>
<dbReference type="SUPFAM" id="SSF50630">
    <property type="entry name" value="Acid proteases"/>
    <property type="match status" value="1"/>
</dbReference>
<dbReference type="InterPro" id="IPR021109">
    <property type="entry name" value="Peptidase_aspartic_dom_sf"/>
</dbReference>
<evidence type="ECO:0000256" key="2">
    <source>
        <dbReference type="SAM" id="MobiDB-lite"/>
    </source>
</evidence>
<dbReference type="Pfam" id="PF00385">
    <property type="entry name" value="Chromo"/>
    <property type="match status" value="1"/>
</dbReference>
<dbReference type="CDD" id="cd00303">
    <property type="entry name" value="retropepsin_like"/>
    <property type="match status" value="1"/>
</dbReference>
<dbReference type="SMART" id="SM00298">
    <property type="entry name" value="CHROMO"/>
    <property type="match status" value="1"/>
</dbReference>
<feature type="region of interest" description="Disordered" evidence="2">
    <location>
        <begin position="511"/>
        <end position="533"/>
    </location>
</feature>
<feature type="compositionally biased region" description="Polar residues" evidence="2">
    <location>
        <begin position="520"/>
        <end position="532"/>
    </location>
</feature>
<dbReference type="PROSITE" id="PS50013">
    <property type="entry name" value="CHROMO_2"/>
    <property type="match status" value="1"/>
</dbReference>
<sequence>MGRSRAPVAETSTVAQPSTAQLAALADNEGQGESDRHKSNRERLVDLEAQLTRLDEKVTKVSAHEQRIAMLEATLTQLVESVTELQDNTKEAVHHLKEQTVELFARVGLLTRAIGNAPTAPQACPQRKSLNAVQTKEPESDEEEEAAETGSIRMGALRLLNALKGQVGEKEKTPLPKESKHSELMYVDIKLNGKTTRAMVDTGATHNFIATGEAERLGLTLSKDRSRMKAVNSKAQPIAGLAKEVPVSIGSWTGKANFMSVPLDDFQVILGMEFLQTARGVPMPFLDALCMMGDESPCVVPVVQKTTDARQISALQLKKGVKRGELTYVAALKLETGSGDETPTPPVVAKLLKEFKDVMPPELPKSLPPRRARSSATNKSPFEIITGQQPSTPHTLVIGYTGSSPSAYHLAKEWHRNAEIARAYLEKAARTMKKWADKDRRPRDYSKGDLVLVKLQPASLRVFRKVHKGLVRKYEGPFPIVGKVGKVSYRVQLPAWLKIHPVFHTSCLKPYHADREDPSRNSSTRPTPTISSVERRVDKILADRVRKLPSGAAEREFLVQWKNLPKAEANWEREEALRHEEDKIREYQQKTSADTSG</sequence>
<dbReference type="GO" id="GO:0006508">
    <property type="term" value="P:proteolysis"/>
    <property type="evidence" value="ECO:0007669"/>
    <property type="project" value="InterPro"/>
</dbReference>
<dbReference type="Pfam" id="PF24626">
    <property type="entry name" value="SH3_Tf2-1"/>
    <property type="match status" value="1"/>
</dbReference>
<organism evidence="4">
    <name type="scientific">Ananas comosus var. bracteatus</name>
    <name type="common">red pineapple</name>
    <dbReference type="NCBI Taxonomy" id="296719"/>
    <lineage>
        <taxon>Eukaryota</taxon>
        <taxon>Viridiplantae</taxon>
        <taxon>Streptophyta</taxon>
        <taxon>Embryophyta</taxon>
        <taxon>Tracheophyta</taxon>
        <taxon>Spermatophyta</taxon>
        <taxon>Magnoliopsida</taxon>
        <taxon>Liliopsida</taxon>
        <taxon>Poales</taxon>
        <taxon>Bromeliaceae</taxon>
        <taxon>Bromelioideae</taxon>
        <taxon>Ananas</taxon>
    </lineage>
</organism>
<gene>
    <name evidence="4" type="ORF">CB5_LOCUS6115</name>
</gene>
<dbReference type="CDD" id="cd00024">
    <property type="entry name" value="CD_CSD"/>
    <property type="match status" value="1"/>
</dbReference>
<feature type="region of interest" description="Disordered" evidence="2">
    <location>
        <begin position="118"/>
        <end position="151"/>
    </location>
</feature>
<name>A0A6V7NX29_ANACO</name>
<dbReference type="GO" id="GO:0004190">
    <property type="term" value="F:aspartic-type endopeptidase activity"/>
    <property type="evidence" value="ECO:0007669"/>
    <property type="project" value="InterPro"/>
</dbReference>
<dbReference type="InterPro" id="IPR000953">
    <property type="entry name" value="Chromo/chromo_shadow_dom"/>
</dbReference>
<feature type="compositionally biased region" description="Basic and acidic residues" evidence="2">
    <location>
        <begin position="572"/>
        <end position="588"/>
    </location>
</feature>
<dbReference type="InterPro" id="IPR016197">
    <property type="entry name" value="Chromo-like_dom_sf"/>
</dbReference>
<dbReference type="InterPro" id="IPR001969">
    <property type="entry name" value="Aspartic_peptidase_AS"/>
</dbReference>
<dbReference type="Pfam" id="PF13975">
    <property type="entry name" value="gag-asp_proteas"/>
    <property type="match status" value="1"/>
</dbReference>
<dbReference type="Gene3D" id="2.40.50.40">
    <property type="match status" value="1"/>
</dbReference>
<dbReference type="AlphaFoldDB" id="A0A6V7NX29"/>